<feature type="domain" description="BHLH" evidence="7">
    <location>
        <begin position="294"/>
        <end position="343"/>
    </location>
</feature>
<dbReference type="SUPFAM" id="SSF47459">
    <property type="entry name" value="HLH, helix-loop-helix DNA-binding domain"/>
    <property type="match status" value="1"/>
</dbReference>
<dbReference type="Gene3D" id="4.10.280.10">
    <property type="entry name" value="Helix-loop-helix DNA-binding domain"/>
    <property type="match status" value="1"/>
</dbReference>
<dbReference type="CDD" id="cd11454">
    <property type="entry name" value="bHLH_AtIND_like"/>
    <property type="match status" value="1"/>
</dbReference>
<gene>
    <name evidence="8" type="ORF">MtrunA17_Chr1g0207301</name>
</gene>
<dbReference type="AlphaFoldDB" id="A0A396JZX2"/>
<evidence type="ECO:0000313" key="8">
    <source>
        <dbReference type="EMBL" id="RHN82191.1"/>
    </source>
</evidence>
<reference evidence="9" key="1">
    <citation type="journal article" date="2018" name="Nat. Plants">
        <title>Whole-genome landscape of Medicago truncatula symbiotic genes.</title>
        <authorList>
            <person name="Pecrix Y."/>
            <person name="Staton S.E."/>
            <person name="Sallet E."/>
            <person name="Lelandais-Briere C."/>
            <person name="Moreau S."/>
            <person name="Carrere S."/>
            <person name="Blein T."/>
            <person name="Jardinaud M.F."/>
            <person name="Latrasse D."/>
            <person name="Zouine M."/>
            <person name="Zahm M."/>
            <person name="Kreplak J."/>
            <person name="Mayjonade B."/>
            <person name="Satge C."/>
            <person name="Perez M."/>
            <person name="Cauet S."/>
            <person name="Marande W."/>
            <person name="Chantry-Darmon C."/>
            <person name="Lopez-Roques C."/>
            <person name="Bouchez O."/>
            <person name="Berard A."/>
            <person name="Debelle F."/>
            <person name="Munos S."/>
            <person name="Bendahmane A."/>
            <person name="Berges H."/>
            <person name="Niebel A."/>
            <person name="Buitink J."/>
            <person name="Frugier F."/>
            <person name="Benhamed M."/>
            <person name="Crespi M."/>
            <person name="Gouzy J."/>
            <person name="Gamas P."/>
        </authorList>
    </citation>
    <scope>NUCLEOTIDE SEQUENCE [LARGE SCALE GENOMIC DNA]</scope>
    <source>
        <strain evidence="9">cv. Jemalong A17</strain>
    </source>
</reference>
<organism evidence="8 9">
    <name type="scientific">Medicago truncatula</name>
    <name type="common">Barrel medic</name>
    <name type="synonym">Medicago tribuloides</name>
    <dbReference type="NCBI Taxonomy" id="3880"/>
    <lineage>
        <taxon>Eukaryota</taxon>
        <taxon>Viridiplantae</taxon>
        <taxon>Streptophyta</taxon>
        <taxon>Embryophyta</taxon>
        <taxon>Tracheophyta</taxon>
        <taxon>Spermatophyta</taxon>
        <taxon>Magnoliopsida</taxon>
        <taxon>eudicotyledons</taxon>
        <taxon>Gunneridae</taxon>
        <taxon>Pentapetalae</taxon>
        <taxon>rosids</taxon>
        <taxon>fabids</taxon>
        <taxon>Fabales</taxon>
        <taxon>Fabaceae</taxon>
        <taxon>Papilionoideae</taxon>
        <taxon>50 kb inversion clade</taxon>
        <taxon>NPAAA clade</taxon>
        <taxon>Hologalegina</taxon>
        <taxon>IRL clade</taxon>
        <taxon>Trifolieae</taxon>
        <taxon>Medicago</taxon>
    </lineage>
</organism>
<dbReference type="GO" id="GO:0005634">
    <property type="term" value="C:nucleus"/>
    <property type="evidence" value="ECO:0007669"/>
    <property type="project" value="UniProtKB-SubCell"/>
</dbReference>
<evidence type="ECO:0000313" key="9">
    <source>
        <dbReference type="Proteomes" id="UP000265566"/>
    </source>
</evidence>
<feature type="region of interest" description="Disordered" evidence="6">
    <location>
        <begin position="204"/>
        <end position="303"/>
    </location>
</feature>
<evidence type="ECO:0000256" key="5">
    <source>
        <dbReference type="ARBA" id="ARBA00023242"/>
    </source>
</evidence>
<accession>A0A396JZX2</accession>
<dbReference type="InterPro" id="IPR045843">
    <property type="entry name" value="IND-like"/>
</dbReference>
<comment type="subcellular location">
    <subcellularLocation>
        <location evidence="1">Nucleus</location>
    </subcellularLocation>
</comment>
<dbReference type="GO" id="GO:0048766">
    <property type="term" value="P:root hair initiation"/>
    <property type="evidence" value="ECO:0007669"/>
    <property type="project" value="UniProtKB-ARBA"/>
</dbReference>
<dbReference type="GO" id="GO:0003677">
    <property type="term" value="F:DNA binding"/>
    <property type="evidence" value="ECO:0007669"/>
    <property type="project" value="UniProtKB-KW"/>
</dbReference>
<feature type="region of interest" description="Disordered" evidence="6">
    <location>
        <begin position="178"/>
        <end position="197"/>
    </location>
</feature>
<dbReference type="PANTHER" id="PTHR16223:SF300">
    <property type="entry name" value="TRANSCRIPTION FACTOR BHLH133"/>
    <property type="match status" value="1"/>
</dbReference>
<dbReference type="Gramene" id="rna6331">
    <property type="protein sequence ID" value="RHN82191.1"/>
    <property type="gene ID" value="gene6331"/>
</dbReference>
<dbReference type="PANTHER" id="PTHR16223">
    <property type="entry name" value="TRANSCRIPTION FACTOR BHLH83-RELATED"/>
    <property type="match status" value="1"/>
</dbReference>
<dbReference type="FunFam" id="4.10.280.10:FF:000022">
    <property type="entry name" value="Basic helix-loop-helix transcription factor"/>
    <property type="match status" value="1"/>
</dbReference>
<comment type="caution">
    <text evidence="8">The sequence shown here is derived from an EMBL/GenBank/DDBJ whole genome shotgun (WGS) entry which is preliminary data.</text>
</comment>
<dbReference type="PROSITE" id="PS50888">
    <property type="entry name" value="BHLH"/>
    <property type="match status" value="1"/>
</dbReference>
<dbReference type="Pfam" id="PF00010">
    <property type="entry name" value="HLH"/>
    <property type="match status" value="1"/>
</dbReference>
<dbReference type="EMBL" id="PSQE01000001">
    <property type="protein sequence ID" value="RHN82191.1"/>
    <property type="molecule type" value="Genomic_DNA"/>
</dbReference>
<dbReference type="GO" id="GO:0003700">
    <property type="term" value="F:DNA-binding transcription factor activity"/>
    <property type="evidence" value="ECO:0007669"/>
    <property type="project" value="InterPro"/>
</dbReference>
<keyword evidence="3" id="KW-0238">DNA-binding</keyword>
<name>A0A396JZX2_MEDTR</name>
<feature type="compositionally biased region" description="Basic residues" evidence="6">
    <location>
        <begin position="211"/>
        <end position="234"/>
    </location>
</feature>
<evidence type="ECO:0000256" key="4">
    <source>
        <dbReference type="ARBA" id="ARBA00023163"/>
    </source>
</evidence>
<feature type="compositionally biased region" description="Polar residues" evidence="6">
    <location>
        <begin position="261"/>
        <end position="279"/>
    </location>
</feature>
<dbReference type="SMART" id="SM00353">
    <property type="entry name" value="HLH"/>
    <property type="match status" value="1"/>
</dbReference>
<dbReference type="GO" id="GO:0046983">
    <property type="term" value="F:protein dimerization activity"/>
    <property type="evidence" value="ECO:0007669"/>
    <property type="project" value="InterPro"/>
</dbReference>
<keyword evidence="2" id="KW-0805">Transcription regulation</keyword>
<evidence type="ECO:0000256" key="2">
    <source>
        <dbReference type="ARBA" id="ARBA00023015"/>
    </source>
</evidence>
<evidence type="ECO:0000256" key="1">
    <source>
        <dbReference type="ARBA" id="ARBA00004123"/>
    </source>
</evidence>
<dbReference type="Proteomes" id="UP000265566">
    <property type="component" value="Chromosome 1"/>
</dbReference>
<proteinExistence type="predicted"/>
<evidence type="ECO:0000259" key="7">
    <source>
        <dbReference type="PROSITE" id="PS50888"/>
    </source>
</evidence>
<evidence type="ECO:0000256" key="3">
    <source>
        <dbReference type="ARBA" id="ARBA00023125"/>
    </source>
</evidence>
<protein>
    <submittedName>
        <fullName evidence="8">Putative transcription factor bHLH family</fullName>
    </submittedName>
</protein>
<evidence type="ECO:0000256" key="6">
    <source>
        <dbReference type="SAM" id="MobiDB-lite"/>
    </source>
</evidence>
<dbReference type="InterPro" id="IPR011598">
    <property type="entry name" value="bHLH_dom"/>
</dbReference>
<dbReference type="InterPro" id="IPR036638">
    <property type="entry name" value="HLH_DNA-bd_sf"/>
</dbReference>
<keyword evidence="5" id="KW-0539">Nucleus</keyword>
<sequence length="380" mass="42634">MIRYFFIWMKSICSGMLFVFLVSYKYSALTSEASSRNIINKEYKPYQGKKMDSGEQSCEEWSSLSGFYTAEEADFMGQLLNNFQVSEHHYGNFNLEIPSTSWPGHESKIVSMNSSSHFPQNADNSNTDVFSFLQSSSISDTSNIFHNTNGGNICLNDHVANIGYMNANISTYSVQGNDSQQITENTSEEFGQDVSESAKEAIKNNLEKSGKRSRSSMKVQKNKRNVKSRKKPKSAFKSNADEDESHDLQEQNLSSEDDDFNASQKLNAGTSSILNQNDSPDLKLKGKSRCNGGSASDPQGVYAKKRRERINERLKILQSLVPNGTKVDISTMLEEAVQYVKFLQVQIKLLSSDDHWMYAPIAYNGMNIGLNLNIIPTELP</sequence>
<keyword evidence="4" id="KW-0804">Transcription</keyword>